<evidence type="ECO:0000313" key="6">
    <source>
        <dbReference type="Proteomes" id="UP000295129"/>
    </source>
</evidence>
<dbReference type="InterPro" id="IPR029063">
    <property type="entry name" value="SAM-dependent_MTases_sf"/>
</dbReference>
<dbReference type="OrthoDB" id="5611641at2"/>
<dbReference type="Proteomes" id="UP000295129">
    <property type="component" value="Unassembled WGS sequence"/>
</dbReference>
<feature type="transmembrane region" description="Helical" evidence="4">
    <location>
        <begin position="54"/>
        <end position="72"/>
    </location>
</feature>
<keyword evidence="4" id="KW-0472">Membrane</keyword>
<evidence type="ECO:0000256" key="4">
    <source>
        <dbReference type="SAM" id="Phobius"/>
    </source>
</evidence>
<protein>
    <recommendedName>
        <fullName evidence="7">Methyltransferase family protein</fullName>
    </recommendedName>
</protein>
<keyword evidence="3" id="KW-0949">S-adenosyl-L-methionine</keyword>
<keyword evidence="2" id="KW-0808">Transferase</keyword>
<evidence type="ECO:0000256" key="1">
    <source>
        <dbReference type="ARBA" id="ARBA00022603"/>
    </source>
</evidence>
<feature type="transmembrane region" description="Helical" evidence="4">
    <location>
        <begin position="78"/>
        <end position="94"/>
    </location>
</feature>
<dbReference type="RefSeq" id="WP_133590511.1">
    <property type="nucleotide sequence ID" value="NZ_SNVV01000006.1"/>
</dbReference>
<feature type="transmembrane region" description="Helical" evidence="4">
    <location>
        <begin position="32"/>
        <end position="49"/>
    </location>
</feature>
<dbReference type="SUPFAM" id="SSF53335">
    <property type="entry name" value="S-adenosyl-L-methionine-dependent methyltransferases"/>
    <property type="match status" value="1"/>
</dbReference>
<evidence type="ECO:0008006" key="7">
    <source>
        <dbReference type="Google" id="ProtNLM"/>
    </source>
</evidence>
<dbReference type="Gene3D" id="3.40.50.150">
    <property type="entry name" value="Vaccinia Virus protein VP39"/>
    <property type="match status" value="1"/>
</dbReference>
<sequence>MPASLKALCAQLGGAVTAYLLARSGLMPASLWTLAGAQAVSAAIIAALLRSARWWLPIHLAFLPLALLALRMELHPGWYLAAFLALAVIYWSSFRTQVPLYLSNRSTAAALAGLLPVGQPARLLDIGAGTGTVLRHVAALRPDCALTGVETAPGPWLLGRLLCRAPAISWRRADLFAHPWGDYDVIYAFLSPVPMAAVWRKAVQEMKAGALLVSNSFPVPEREPDIVVEVNDRRHTRLYCYRAPTAEAGK</sequence>
<dbReference type="GO" id="GO:0016279">
    <property type="term" value="F:protein-lysine N-methyltransferase activity"/>
    <property type="evidence" value="ECO:0007669"/>
    <property type="project" value="InterPro"/>
</dbReference>
<keyword evidence="4" id="KW-0812">Transmembrane</keyword>
<keyword evidence="4" id="KW-1133">Transmembrane helix</keyword>
<evidence type="ECO:0000256" key="3">
    <source>
        <dbReference type="ARBA" id="ARBA00022691"/>
    </source>
</evidence>
<dbReference type="PANTHER" id="PTHR13610:SF11">
    <property type="entry name" value="METHYLTRANSFERASE DOMAIN-CONTAINING PROTEIN"/>
    <property type="match status" value="1"/>
</dbReference>
<proteinExistence type="predicted"/>
<evidence type="ECO:0000313" key="5">
    <source>
        <dbReference type="EMBL" id="TDN52424.1"/>
    </source>
</evidence>
<organism evidence="5 6">
    <name type="scientific">Azoarcus indigens</name>
    <dbReference type="NCBI Taxonomy" id="29545"/>
    <lineage>
        <taxon>Bacteria</taxon>
        <taxon>Pseudomonadati</taxon>
        <taxon>Pseudomonadota</taxon>
        <taxon>Betaproteobacteria</taxon>
        <taxon>Rhodocyclales</taxon>
        <taxon>Zoogloeaceae</taxon>
        <taxon>Azoarcus</taxon>
    </lineage>
</organism>
<evidence type="ECO:0000256" key="2">
    <source>
        <dbReference type="ARBA" id="ARBA00022679"/>
    </source>
</evidence>
<dbReference type="InterPro" id="IPR026170">
    <property type="entry name" value="FAM173A/B"/>
</dbReference>
<keyword evidence="6" id="KW-1185">Reference proteome</keyword>
<reference evidence="5 6" key="1">
    <citation type="submission" date="2019-03" db="EMBL/GenBank/DDBJ databases">
        <title>Genomic Encyclopedia of Type Strains, Phase IV (KMG-IV): sequencing the most valuable type-strain genomes for metagenomic binning, comparative biology and taxonomic classification.</title>
        <authorList>
            <person name="Goeker M."/>
        </authorList>
    </citation>
    <scope>NUCLEOTIDE SEQUENCE [LARGE SCALE GENOMIC DNA]</scope>
    <source>
        <strain evidence="5 6">DSM 12121</strain>
    </source>
</reference>
<keyword evidence="1" id="KW-0489">Methyltransferase</keyword>
<comment type="caution">
    <text evidence="5">The sequence shown here is derived from an EMBL/GenBank/DDBJ whole genome shotgun (WGS) entry which is preliminary data.</text>
</comment>
<dbReference type="CDD" id="cd02440">
    <property type="entry name" value="AdoMet_MTases"/>
    <property type="match status" value="1"/>
</dbReference>
<name>A0A4R6E4T7_9RHOO</name>
<dbReference type="PANTHER" id="PTHR13610">
    <property type="entry name" value="METHYLTRANSFERASE DOMAIN-CONTAINING PROTEIN"/>
    <property type="match status" value="1"/>
</dbReference>
<accession>A0A4R6E4T7</accession>
<dbReference type="EMBL" id="SNVV01000006">
    <property type="protein sequence ID" value="TDN52424.1"/>
    <property type="molecule type" value="Genomic_DNA"/>
</dbReference>
<gene>
    <name evidence="5" type="ORF">C7389_106123</name>
</gene>
<dbReference type="AlphaFoldDB" id="A0A4R6E4T7"/>
<dbReference type="GO" id="GO:0032259">
    <property type="term" value="P:methylation"/>
    <property type="evidence" value="ECO:0007669"/>
    <property type="project" value="UniProtKB-KW"/>
</dbReference>